<dbReference type="EMBL" id="CP022163">
    <property type="protein sequence ID" value="ATB31769.1"/>
    <property type="molecule type" value="Genomic_DNA"/>
</dbReference>
<dbReference type="Gene3D" id="1.10.10.1320">
    <property type="entry name" value="Anti-sigma factor, zinc-finger domain"/>
    <property type="match status" value="1"/>
</dbReference>
<dbReference type="RefSeq" id="WP_095980054.1">
    <property type="nucleotide sequence ID" value="NZ_CP022163.1"/>
</dbReference>
<dbReference type="OrthoDB" id="5519388at2"/>
<proteinExistence type="predicted"/>
<evidence type="ECO:0000313" key="4">
    <source>
        <dbReference type="Proteomes" id="UP000217289"/>
    </source>
</evidence>
<keyword evidence="4" id="KW-1185">Reference proteome</keyword>
<protein>
    <recommendedName>
        <fullName evidence="2">Putative zinc-finger domain-containing protein</fullName>
    </recommendedName>
</protein>
<reference evidence="3 4" key="1">
    <citation type="submission" date="2017-06" db="EMBL/GenBank/DDBJ databases">
        <authorList>
            <person name="Kim H.J."/>
            <person name="Triplett B.A."/>
        </authorList>
    </citation>
    <scope>NUCLEOTIDE SEQUENCE [LARGE SCALE GENOMIC DNA]</scope>
    <source>
        <strain evidence="3 4">DSM 14713</strain>
    </source>
</reference>
<dbReference type="Proteomes" id="UP000217289">
    <property type="component" value="Chromosome"/>
</dbReference>
<sequence length="181" mass="19498">MMASHESEEVLTLFAADALEPSDEARVRTHLETCASCRREVDAQREVLGLAALPPPSAREQAVLEALPRTTVSVWRRNQVRQAARMRTTGGLLAVAAAVLLVLGPVARRDTTSVPASTPGEPSSAMAEDDTFSLEQWAMADPLSDALDEDDSGLDDLEDEAGAWDVEPDDFLYSSPFGESL</sequence>
<accession>A0A250IIW6</accession>
<dbReference type="InterPro" id="IPR027383">
    <property type="entry name" value="Znf_put"/>
</dbReference>
<feature type="compositionally biased region" description="Acidic residues" evidence="1">
    <location>
        <begin position="146"/>
        <end position="170"/>
    </location>
</feature>
<feature type="domain" description="Putative zinc-finger" evidence="2">
    <location>
        <begin position="7"/>
        <end position="38"/>
    </location>
</feature>
<name>A0A250IIW6_9BACT</name>
<evidence type="ECO:0000256" key="1">
    <source>
        <dbReference type="SAM" id="MobiDB-lite"/>
    </source>
</evidence>
<dbReference type="InterPro" id="IPR041916">
    <property type="entry name" value="Anti_sigma_zinc_sf"/>
</dbReference>
<evidence type="ECO:0000313" key="3">
    <source>
        <dbReference type="EMBL" id="ATB31769.1"/>
    </source>
</evidence>
<dbReference type="Pfam" id="PF13490">
    <property type="entry name" value="zf-HC2"/>
    <property type="match status" value="1"/>
</dbReference>
<organism evidence="3 4">
    <name type="scientific">Melittangium boletus DSM 14713</name>
    <dbReference type="NCBI Taxonomy" id="1294270"/>
    <lineage>
        <taxon>Bacteria</taxon>
        <taxon>Pseudomonadati</taxon>
        <taxon>Myxococcota</taxon>
        <taxon>Myxococcia</taxon>
        <taxon>Myxococcales</taxon>
        <taxon>Cystobacterineae</taxon>
        <taxon>Archangiaceae</taxon>
        <taxon>Melittangium</taxon>
    </lineage>
</organism>
<feature type="region of interest" description="Disordered" evidence="1">
    <location>
        <begin position="110"/>
        <end position="181"/>
    </location>
</feature>
<evidence type="ECO:0000259" key="2">
    <source>
        <dbReference type="Pfam" id="PF13490"/>
    </source>
</evidence>
<dbReference type="AlphaFoldDB" id="A0A250IIW6"/>
<gene>
    <name evidence="3" type="ORF">MEBOL_005238</name>
</gene>
<dbReference type="KEGG" id="mbd:MEBOL_005238"/>